<dbReference type="EMBL" id="JAVRJZ010000017">
    <property type="protein sequence ID" value="KAK2709678.1"/>
    <property type="molecule type" value="Genomic_DNA"/>
</dbReference>
<evidence type="ECO:0000313" key="4">
    <source>
        <dbReference type="EMBL" id="KAK2709678.1"/>
    </source>
</evidence>
<proteinExistence type="predicted"/>
<dbReference type="InterPro" id="IPR003591">
    <property type="entry name" value="Leu-rich_rpt_typical-subtyp"/>
</dbReference>
<dbReference type="AlphaFoldDB" id="A0AA88KWA0"/>
<keyword evidence="1" id="KW-0433">Leucine-rich repeat</keyword>
<protein>
    <recommendedName>
        <fullName evidence="6">Leucine-rich repeat-containing protein 47</fullName>
    </recommendedName>
</protein>
<dbReference type="SMART" id="SM00369">
    <property type="entry name" value="LRR_TYP"/>
    <property type="match status" value="5"/>
</dbReference>
<dbReference type="InterPro" id="IPR001611">
    <property type="entry name" value="Leu-rich_rpt"/>
</dbReference>
<feature type="region of interest" description="Disordered" evidence="3">
    <location>
        <begin position="67"/>
        <end position="92"/>
    </location>
</feature>
<dbReference type="Pfam" id="PF00560">
    <property type="entry name" value="LRR_1"/>
    <property type="match status" value="1"/>
</dbReference>
<keyword evidence="5" id="KW-1185">Reference proteome</keyword>
<evidence type="ECO:0000256" key="1">
    <source>
        <dbReference type="ARBA" id="ARBA00022614"/>
    </source>
</evidence>
<dbReference type="SUPFAM" id="SSF52058">
    <property type="entry name" value="L domain-like"/>
    <property type="match status" value="1"/>
</dbReference>
<dbReference type="PROSITE" id="PS51450">
    <property type="entry name" value="LRR"/>
    <property type="match status" value="3"/>
</dbReference>
<dbReference type="Pfam" id="PF13855">
    <property type="entry name" value="LRR_8"/>
    <property type="match status" value="1"/>
</dbReference>
<reference evidence="4" key="1">
    <citation type="submission" date="2023-07" db="EMBL/GenBank/DDBJ databases">
        <title>Chromosome-level genome assembly of Artemia franciscana.</title>
        <authorList>
            <person name="Jo E."/>
        </authorList>
    </citation>
    <scope>NUCLEOTIDE SEQUENCE</scope>
    <source>
        <tissue evidence="4">Whole body</tissue>
    </source>
</reference>
<evidence type="ECO:0000256" key="2">
    <source>
        <dbReference type="ARBA" id="ARBA00022737"/>
    </source>
</evidence>
<organism evidence="4 5">
    <name type="scientific">Artemia franciscana</name>
    <name type="common">Brine shrimp</name>
    <name type="synonym">Artemia sanfranciscana</name>
    <dbReference type="NCBI Taxonomy" id="6661"/>
    <lineage>
        <taxon>Eukaryota</taxon>
        <taxon>Metazoa</taxon>
        <taxon>Ecdysozoa</taxon>
        <taxon>Arthropoda</taxon>
        <taxon>Crustacea</taxon>
        <taxon>Branchiopoda</taxon>
        <taxon>Anostraca</taxon>
        <taxon>Artemiidae</taxon>
        <taxon>Artemia</taxon>
    </lineage>
</organism>
<evidence type="ECO:0000313" key="5">
    <source>
        <dbReference type="Proteomes" id="UP001187531"/>
    </source>
</evidence>
<accession>A0AA88KWA0</accession>
<name>A0AA88KWA0_ARTSF</name>
<dbReference type="InterPro" id="IPR050216">
    <property type="entry name" value="LRR_domain-containing"/>
</dbReference>
<gene>
    <name evidence="4" type="ORF">QYM36_013377</name>
</gene>
<dbReference type="GO" id="GO:0005737">
    <property type="term" value="C:cytoplasm"/>
    <property type="evidence" value="ECO:0007669"/>
    <property type="project" value="TreeGrafter"/>
</dbReference>
<dbReference type="Proteomes" id="UP001187531">
    <property type="component" value="Unassembled WGS sequence"/>
</dbReference>
<comment type="caution">
    <text evidence="4">The sequence shown here is derived from an EMBL/GenBank/DDBJ whole genome shotgun (WGS) entry which is preliminary data.</text>
</comment>
<sequence>INGNVSQMFYTFINDGKTTIRFKIPDICLSLRGKPEQVAKITVAIAKLSGLKDDAKKIMEETKLVLPSPDAQKDAQKSTKTKSSLTDLPPSKKPKVELEKLKLEIRSHKEFIQVSHLPLTLTTLKIGNVQFSRLDQRCLRLVNLQWLTVNNTQLETLPESMDIFPNLCVLDLGNNYISDLPRMFFRTLSPNLTVLNLSKNKLTYLSEDISKLKNLKALYVRHNLLTRIPWKIGLLPNLRTLNISYNKIAYLPYSISSMYFDNIDISDAFDMGYMGRNLQTTEADHQETQRYHQPDGVAAYVKSDLEVKLRDEIYVNVEMVFESIVIEQDISSDDDTSVVLTAKGALSVRTASKDRGDQIAAEPGQIVHKACRKDYCRQSTIYSLKRTSEEPIPNETPRKLRSQDFFNVQVCCIFCNYEVGFEKSIRKGANGECVKAATTELRHSVLRACESRGKDNWATTVLGRMNCILSDLHAADAVYHKSCYVSFKTNKSMPKRYKEEKENDSAKAGRPAETKKREAFEKSLEHFKSIEDQHFTLSDVAEKMNSFLGVGEAYSVKHIQRLLLESYGDRVLITDLPGKASIVTFRETAHFILNEHRTLPKDQSEDVEIMNMIKTVARIIKNEAKSLPPLSEEYPSFKSLDNVETCLSYLPKSLRLLLCELIPGENENIAVAALGQAIVQTCLPRTVLAPLQPCIICNDVSNDYGIMATLEVNGSDLQELILSDFKLV</sequence>
<keyword evidence="2" id="KW-0677">Repeat</keyword>
<evidence type="ECO:0000256" key="3">
    <source>
        <dbReference type="SAM" id="MobiDB-lite"/>
    </source>
</evidence>
<dbReference type="InterPro" id="IPR032675">
    <property type="entry name" value="LRR_dom_sf"/>
</dbReference>
<dbReference type="PANTHER" id="PTHR48051:SF1">
    <property type="entry name" value="RAS SUPPRESSOR PROTEIN 1"/>
    <property type="match status" value="1"/>
</dbReference>
<feature type="non-terminal residue" evidence="4">
    <location>
        <position position="1"/>
    </location>
</feature>
<dbReference type="SMART" id="SM00364">
    <property type="entry name" value="LRR_BAC"/>
    <property type="match status" value="5"/>
</dbReference>
<feature type="region of interest" description="Disordered" evidence="3">
    <location>
        <begin position="495"/>
        <end position="515"/>
    </location>
</feature>
<feature type="compositionally biased region" description="Basic and acidic residues" evidence="3">
    <location>
        <begin position="496"/>
        <end position="515"/>
    </location>
</feature>
<dbReference type="Gene3D" id="3.80.10.10">
    <property type="entry name" value="Ribonuclease Inhibitor"/>
    <property type="match status" value="1"/>
</dbReference>
<evidence type="ECO:0008006" key="6">
    <source>
        <dbReference type="Google" id="ProtNLM"/>
    </source>
</evidence>
<dbReference type="PANTHER" id="PTHR48051">
    <property type="match status" value="1"/>
</dbReference>